<protein>
    <submittedName>
        <fullName evidence="2">Lipase</fullName>
    </submittedName>
</protein>
<gene>
    <name evidence="2" type="ORF">GCM10010885_07470</name>
</gene>
<dbReference type="SUPFAM" id="SSF52266">
    <property type="entry name" value="SGNH hydrolase"/>
    <property type="match status" value="1"/>
</dbReference>
<organism evidence="2 3">
    <name type="scientific">Alicyclobacillus cellulosilyticus</name>
    <dbReference type="NCBI Taxonomy" id="1003997"/>
    <lineage>
        <taxon>Bacteria</taxon>
        <taxon>Bacillati</taxon>
        <taxon>Bacillota</taxon>
        <taxon>Bacilli</taxon>
        <taxon>Bacillales</taxon>
        <taxon>Alicyclobacillaceae</taxon>
        <taxon>Alicyclobacillus</taxon>
    </lineage>
</organism>
<evidence type="ECO:0000313" key="2">
    <source>
        <dbReference type="EMBL" id="GGJ00776.1"/>
    </source>
</evidence>
<name>A0A917NHE6_9BACL</name>
<dbReference type="EMBL" id="BMOY01000008">
    <property type="protein sequence ID" value="GGJ00776.1"/>
    <property type="molecule type" value="Genomic_DNA"/>
</dbReference>
<keyword evidence="3" id="KW-1185">Reference proteome</keyword>
<dbReference type="InterPro" id="IPR013830">
    <property type="entry name" value="SGNH_hydro"/>
</dbReference>
<dbReference type="CDD" id="cd00229">
    <property type="entry name" value="SGNH_hydrolase"/>
    <property type="match status" value="1"/>
</dbReference>
<accession>A0A917NHE6</accession>
<proteinExistence type="predicted"/>
<reference evidence="2" key="1">
    <citation type="journal article" date="2014" name="Int. J. Syst. Evol. Microbiol.">
        <title>Complete genome sequence of Corynebacterium casei LMG S-19264T (=DSM 44701T), isolated from a smear-ripened cheese.</title>
        <authorList>
            <consortium name="US DOE Joint Genome Institute (JGI-PGF)"/>
            <person name="Walter F."/>
            <person name="Albersmeier A."/>
            <person name="Kalinowski J."/>
            <person name="Ruckert C."/>
        </authorList>
    </citation>
    <scope>NUCLEOTIDE SEQUENCE</scope>
    <source>
        <strain evidence="2">JCM 18487</strain>
    </source>
</reference>
<dbReference type="Gene3D" id="3.40.50.1110">
    <property type="entry name" value="SGNH hydrolase"/>
    <property type="match status" value="1"/>
</dbReference>
<dbReference type="Pfam" id="PF13472">
    <property type="entry name" value="Lipase_GDSL_2"/>
    <property type="match status" value="1"/>
</dbReference>
<dbReference type="PANTHER" id="PTHR30383:SF5">
    <property type="entry name" value="SGNH HYDROLASE-TYPE ESTERASE DOMAIN-CONTAINING PROTEIN"/>
    <property type="match status" value="1"/>
</dbReference>
<dbReference type="AlphaFoldDB" id="A0A917NHE6"/>
<dbReference type="PANTHER" id="PTHR30383">
    <property type="entry name" value="THIOESTERASE 1/PROTEASE 1/LYSOPHOSPHOLIPASE L1"/>
    <property type="match status" value="1"/>
</dbReference>
<dbReference type="InterPro" id="IPR036514">
    <property type="entry name" value="SGNH_hydro_sf"/>
</dbReference>
<dbReference type="Proteomes" id="UP000637695">
    <property type="component" value="Unassembled WGS sequence"/>
</dbReference>
<evidence type="ECO:0000313" key="3">
    <source>
        <dbReference type="Proteomes" id="UP000637695"/>
    </source>
</evidence>
<dbReference type="RefSeq" id="WP_188881227.1">
    <property type="nucleotide sequence ID" value="NZ_BMOY01000008.1"/>
</dbReference>
<sequence length="223" mass="25626">MIYAALGDSITYGYSASSPERSFVSLIRRALLRQQPVHVLLQAKPGWTSKQLWASLSRVPECLWDEARLVTVLVGGNDMLRAAPWLWDGNMGRMLKIADRYRDHLTKIVQRVKRPAAVVVVGTLYNPFPHSGLAEACTELLNQTIRQVAAREQVWVADLGKLFHRREGELIHGFRRGILQDFRFFRNPIHPNDHGHELIAQAFLRVYRRAVSRDRLAARRRAR</sequence>
<feature type="domain" description="SGNH hydrolase-type esterase" evidence="1">
    <location>
        <begin position="5"/>
        <end position="198"/>
    </location>
</feature>
<dbReference type="GO" id="GO:0004622">
    <property type="term" value="F:phosphatidylcholine lysophospholipase activity"/>
    <property type="evidence" value="ECO:0007669"/>
    <property type="project" value="TreeGrafter"/>
</dbReference>
<comment type="caution">
    <text evidence="2">The sequence shown here is derived from an EMBL/GenBank/DDBJ whole genome shotgun (WGS) entry which is preliminary data.</text>
</comment>
<dbReference type="InterPro" id="IPR051532">
    <property type="entry name" value="Ester_Hydrolysis_Enzymes"/>
</dbReference>
<evidence type="ECO:0000259" key="1">
    <source>
        <dbReference type="Pfam" id="PF13472"/>
    </source>
</evidence>
<reference evidence="2" key="2">
    <citation type="submission" date="2020-09" db="EMBL/GenBank/DDBJ databases">
        <authorList>
            <person name="Sun Q."/>
            <person name="Ohkuma M."/>
        </authorList>
    </citation>
    <scope>NUCLEOTIDE SEQUENCE</scope>
    <source>
        <strain evidence="2">JCM 18487</strain>
    </source>
</reference>